<reference evidence="8 9" key="1">
    <citation type="submission" date="2016-03" db="EMBL/GenBank/DDBJ databases">
        <title>Genome sequence of Nesiotobacter sp. nov., a moderately halophilic alphaproteobacterium isolated from the Yellow Sea, China.</title>
        <authorList>
            <person name="Zhang G."/>
            <person name="Zhang R."/>
        </authorList>
    </citation>
    <scope>NUCLEOTIDE SEQUENCE [LARGE SCALE GENOMIC DNA]</scope>
    <source>
        <strain evidence="8 9">WB1-6</strain>
    </source>
</reference>
<evidence type="ECO:0000256" key="3">
    <source>
        <dbReference type="ARBA" id="ARBA00023027"/>
    </source>
</evidence>
<protein>
    <submittedName>
        <fullName evidence="8">Amino acid dehydrogenase</fullName>
    </submittedName>
</protein>
<dbReference type="Gene3D" id="3.40.50.10860">
    <property type="entry name" value="Leucine Dehydrogenase, chain A, domain 1"/>
    <property type="match status" value="1"/>
</dbReference>
<dbReference type="PIRSF" id="PIRSF000188">
    <property type="entry name" value="Phe_leu_dh"/>
    <property type="match status" value="1"/>
</dbReference>
<dbReference type="AlphaFoldDB" id="A0A1U7JH14"/>
<dbReference type="InterPro" id="IPR006097">
    <property type="entry name" value="Glu/Leu/Phe/Val/Trp_DH_dimer"/>
</dbReference>
<dbReference type="InterPro" id="IPR006096">
    <property type="entry name" value="Glu/Leu/Phe/Val/Trp_DH_C"/>
</dbReference>
<keyword evidence="9" id="KW-1185">Reference proteome</keyword>
<feature type="binding site" evidence="5">
    <location>
        <begin position="192"/>
        <end position="197"/>
    </location>
    <ligand>
        <name>NAD(+)</name>
        <dbReference type="ChEBI" id="CHEBI:57540"/>
    </ligand>
</feature>
<dbReference type="GO" id="GO:0006520">
    <property type="term" value="P:amino acid metabolic process"/>
    <property type="evidence" value="ECO:0007669"/>
    <property type="project" value="InterPro"/>
</dbReference>
<dbReference type="EMBL" id="LVVZ01000015">
    <property type="protein sequence ID" value="OKL43988.1"/>
    <property type="molecule type" value="Genomic_DNA"/>
</dbReference>
<dbReference type="PANTHER" id="PTHR42722:SF1">
    <property type="entry name" value="VALINE DEHYDROGENASE"/>
    <property type="match status" value="1"/>
</dbReference>
<dbReference type="RefSeq" id="WP_036488988.1">
    <property type="nucleotide sequence ID" value="NZ_LVVZ01000015.1"/>
</dbReference>
<dbReference type="InterPro" id="IPR033524">
    <property type="entry name" value="Glu/Leu/Phe/Val_DH_AS"/>
</dbReference>
<dbReference type="SUPFAM" id="SSF51735">
    <property type="entry name" value="NAD(P)-binding Rossmann-fold domains"/>
    <property type="match status" value="1"/>
</dbReference>
<dbReference type="PRINTS" id="PR00082">
    <property type="entry name" value="GLFDHDRGNASE"/>
</dbReference>
<dbReference type="STRING" id="197461.A3843_10375"/>
<dbReference type="PROSITE" id="PS00074">
    <property type="entry name" value="GLFV_DEHYDROGENASE"/>
    <property type="match status" value="1"/>
</dbReference>
<dbReference type="InterPro" id="IPR036291">
    <property type="entry name" value="NAD(P)-bd_dom_sf"/>
</dbReference>
<feature type="active site" description="Proton donor/acceptor" evidence="4">
    <location>
        <position position="94"/>
    </location>
</feature>
<dbReference type="Proteomes" id="UP000185783">
    <property type="component" value="Unassembled WGS sequence"/>
</dbReference>
<keyword evidence="5" id="KW-0547">Nucleotide-binding</keyword>
<evidence type="ECO:0000256" key="1">
    <source>
        <dbReference type="ARBA" id="ARBA00006382"/>
    </source>
</evidence>
<evidence type="ECO:0000256" key="6">
    <source>
        <dbReference type="RuleBase" id="RU004417"/>
    </source>
</evidence>
<organism evidence="8 9">
    <name type="scientific">Pseudovibrio exalbescens</name>
    <dbReference type="NCBI Taxonomy" id="197461"/>
    <lineage>
        <taxon>Bacteria</taxon>
        <taxon>Pseudomonadati</taxon>
        <taxon>Pseudomonadota</taxon>
        <taxon>Alphaproteobacteria</taxon>
        <taxon>Hyphomicrobiales</taxon>
        <taxon>Stappiaceae</taxon>
        <taxon>Pseudovibrio</taxon>
    </lineage>
</organism>
<accession>A0A1U7JH14</accession>
<gene>
    <name evidence="8" type="ORF">A3843_10375</name>
</gene>
<comment type="caution">
    <text evidence="8">The sequence shown here is derived from an EMBL/GenBank/DDBJ whole genome shotgun (WGS) entry which is preliminary data.</text>
</comment>
<dbReference type="PANTHER" id="PTHR42722">
    <property type="entry name" value="LEUCINE DEHYDROGENASE"/>
    <property type="match status" value="1"/>
</dbReference>
<evidence type="ECO:0000313" key="9">
    <source>
        <dbReference type="Proteomes" id="UP000185783"/>
    </source>
</evidence>
<dbReference type="FunFam" id="3.40.50.10860:FF:000010">
    <property type="entry name" value="Leucine dehydrogenase"/>
    <property type="match status" value="1"/>
</dbReference>
<proteinExistence type="inferred from homology"/>
<dbReference type="GO" id="GO:0016639">
    <property type="term" value="F:oxidoreductase activity, acting on the CH-NH2 group of donors, NAD or NADP as acceptor"/>
    <property type="evidence" value="ECO:0007669"/>
    <property type="project" value="InterPro"/>
</dbReference>
<dbReference type="Gene3D" id="3.40.50.720">
    <property type="entry name" value="NAD(P)-binding Rossmann-like Domain"/>
    <property type="match status" value="1"/>
</dbReference>
<sequence>MNAPLAQAVALEDTSTAFDHPEFSGHEQVVFAHDPASGLRAIIAIHNTRLGPALGGCRMWGYRTSREALTDALRLSKGMTYKNALAGLPLGGGKSVIIADPKTEKTPELLKAFGRHVERLAGGYITAEDVGITAADMELIASQTGHARGTEATGLGDPSPYTALGVFTGIQAAVAHKFGTSHLTGITVSVQGLGNVGYGVCRYLHAHGAKLVVSDIHEPNVKRAVAEFGAQPIDPHQAHAADVDVYAPCALGATINAATIPQIKAKIIAGAANNQLQTPEDGVKLMQRGILYAPDYALNAGGVISVALATSSKDDAMVREKTLAIGDTLTAIFKRADLEGLPTSVVADKLAEERLMAG</sequence>
<evidence type="ECO:0000256" key="5">
    <source>
        <dbReference type="PIRSR" id="PIRSR000188-2"/>
    </source>
</evidence>
<evidence type="ECO:0000313" key="8">
    <source>
        <dbReference type="EMBL" id="OKL43988.1"/>
    </source>
</evidence>
<comment type="similarity">
    <text evidence="1 6">Belongs to the Glu/Leu/Phe/Val dehydrogenases family.</text>
</comment>
<evidence type="ECO:0000256" key="4">
    <source>
        <dbReference type="PIRSR" id="PIRSR000188-1"/>
    </source>
</evidence>
<dbReference type="InterPro" id="IPR016211">
    <property type="entry name" value="Glu/Phe/Leu/Val/Trp_DH_bac/arc"/>
</dbReference>
<feature type="domain" description="Glutamate/phenylalanine/leucine/valine/L-tryptophan dehydrogenase C-terminal" evidence="7">
    <location>
        <begin position="156"/>
        <end position="358"/>
    </location>
</feature>
<dbReference type="CDD" id="cd01075">
    <property type="entry name" value="NAD_bind_Leu_Phe_Val_DH"/>
    <property type="match status" value="1"/>
</dbReference>
<dbReference type="GO" id="GO:0000166">
    <property type="term" value="F:nucleotide binding"/>
    <property type="evidence" value="ECO:0007669"/>
    <property type="project" value="UniProtKB-KW"/>
</dbReference>
<dbReference type="InterPro" id="IPR046346">
    <property type="entry name" value="Aminoacid_DH-like_N_sf"/>
</dbReference>
<dbReference type="SUPFAM" id="SSF53223">
    <property type="entry name" value="Aminoacid dehydrogenase-like, N-terminal domain"/>
    <property type="match status" value="1"/>
</dbReference>
<keyword evidence="3 5" id="KW-0520">NAD</keyword>
<dbReference type="SMART" id="SM00839">
    <property type="entry name" value="ELFV_dehydrog"/>
    <property type="match status" value="1"/>
</dbReference>
<name>A0A1U7JH14_9HYPH</name>
<keyword evidence="2 6" id="KW-0560">Oxidoreductase</keyword>
<dbReference type="Pfam" id="PF02812">
    <property type="entry name" value="ELFV_dehydrog_N"/>
    <property type="match status" value="1"/>
</dbReference>
<dbReference type="Pfam" id="PF00208">
    <property type="entry name" value="ELFV_dehydrog"/>
    <property type="match status" value="2"/>
</dbReference>
<evidence type="ECO:0000259" key="7">
    <source>
        <dbReference type="SMART" id="SM00839"/>
    </source>
</evidence>
<dbReference type="InterPro" id="IPR006095">
    <property type="entry name" value="Glu/Leu/Phe/Val/Trp_DH"/>
</dbReference>
<evidence type="ECO:0000256" key="2">
    <source>
        <dbReference type="ARBA" id="ARBA00023002"/>
    </source>
</evidence>